<proteinExistence type="predicted"/>
<keyword evidence="12" id="KW-0675">Receptor</keyword>
<feature type="transmembrane region" description="Helical" evidence="20">
    <location>
        <begin position="1506"/>
        <end position="1531"/>
    </location>
</feature>
<dbReference type="Gene3D" id="2.130.10.10">
    <property type="entry name" value="YVTN repeat-like/Quinoprotein amine dehydrogenase"/>
    <property type="match status" value="1"/>
</dbReference>
<evidence type="ECO:0000256" key="16">
    <source>
        <dbReference type="ARBA" id="ARBA00031354"/>
    </source>
</evidence>
<dbReference type="GO" id="GO:0016020">
    <property type="term" value="C:membrane"/>
    <property type="evidence" value="ECO:0007669"/>
    <property type="project" value="InterPro"/>
</dbReference>
<evidence type="ECO:0000313" key="23">
    <source>
        <dbReference type="Proteomes" id="UP000243015"/>
    </source>
</evidence>
<dbReference type="GO" id="GO:0005829">
    <property type="term" value="C:cytosol"/>
    <property type="evidence" value="ECO:0007669"/>
    <property type="project" value="GOC"/>
</dbReference>
<comment type="subcellular location">
    <subcellularLocation>
        <location evidence="1">Golgi apparatus</location>
        <location evidence="1">trans-Golgi network membrane</location>
        <topology evidence="1">Multi-pass membrane protein</topology>
    </subcellularLocation>
    <subcellularLocation>
        <location evidence="2">Prevacuolar compartment membrane</location>
        <topology evidence="2">Multi-pass membrane protein</topology>
    </subcellularLocation>
</comment>
<dbReference type="PANTHER" id="PTHR12106">
    <property type="entry name" value="SORTILIN RELATED"/>
    <property type="match status" value="1"/>
</dbReference>
<organism evidence="22 23">
    <name type="scientific">Trichophyton rubrum</name>
    <name type="common">Athlete's foot fungus</name>
    <name type="synonym">Epidermophyton rubrum</name>
    <dbReference type="NCBI Taxonomy" id="5551"/>
    <lineage>
        <taxon>Eukaryota</taxon>
        <taxon>Fungi</taxon>
        <taxon>Dikarya</taxon>
        <taxon>Ascomycota</taxon>
        <taxon>Pezizomycotina</taxon>
        <taxon>Eurotiomycetes</taxon>
        <taxon>Eurotiomycetidae</taxon>
        <taxon>Onygenales</taxon>
        <taxon>Arthrodermataceae</taxon>
        <taxon>Trichophyton</taxon>
    </lineage>
</organism>
<evidence type="ECO:0000256" key="7">
    <source>
        <dbReference type="ARBA" id="ARBA00022737"/>
    </source>
</evidence>
<dbReference type="SUPFAM" id="SSF110296">
    <property type="entry name" value="Oligoxyloglucan reducing end-specific cellobiohydrolase"/>
    <property type="match status" value="3"/>
</dbReference>
<dbReference type="GO" id="GO:0006896">
    <property type="term" value="P:Golgi to vacuole transport"/>
    <property type="evidence" value="ECO:0007669"/>
    <property type="project" value="TreeGrafter"/>
</dbReference>
<evidence type="ECO:0000256" key="19">
    <source>
        <dbReference type="ARBA" id="ARBA00032910"/>
    </source>
</evidence>
<evidence type="ECO:0000256" key="2">
    <source>
        <dbReference type="ARBA" id="ARBA00004488"/>
    </source>
</evidence>
<reference evidence="22 23" key="1">
    <citation type="submission" date="2016-05" db="EMBL/GenBank/DDBJ databases">
        <title>Genome sequencing of Trichophyton rubrum CMCC(F)T1i isolated from hair.</title>
        <authorList>
            <person name="Zhan P."/>
            <person name="Tao Y."/>
            <person name="Liu W."/>
        </authorList>
    </citation>
    <scope>NUCLEOTIDE SEQUENCE [LARGE SCALE GENOMIC DNA]</scope>
    <source>
        <strain evidence="23">CMCC(F)T1i</strain>
    </source>
</reference>
<keyword evidence="8" id="KW-0653">Protein transport</keyword>
<comment type="caution">
    <text evidence="22">The sequence shown here is derived from an EMBL/GenBank/DDBJ whole genome shotgun (WGS) entry which is preliminary data.</text>
</comment>
<evidence type="ECO:0000256" key="4">
    <source>
        <dbReference type="ARBA" id="ARBA00022448"/>
    </source>
</evidence>
<evidence type="ECO:0000256" key="12">
    <source>
        <dbReference type="ARBA" id="ARBA00023170"/>
    </source>
</evidence>
<evidence type="ECO:0000256" key="17">
    <source>
        <dbReference type="ARBA" id="ARBA00031902"/>
    </source>
</evidence>
<dbReference type="GO" id="GO:0006623">
    <property type="term" value="P:protein targeting to vacuole"/>
    <property type="evidence" value="ECO:0007669"/>
    <property type="project" value="TreeGrafter"/>
</dbReference>
<dbReference type="VEuPathDB" id="FungiDB:TERG_02098"/>
<feature type="transmembrane region" description="Helical" evidence="20">
    <location>
        <begin position="162"/>
        <end position="181"/>
    </location>
</feature>
<dbReference type="SMART" id="SM00602">
    <property type="entry name" value="VPS10"/>
    <property type="match status" value="2"/>
</dbReference>
<keyword evidence="11 20" id="KW-0472">Membrane</keyword>
<evidence type="ECO:0000256" key="14">
    <source>
        <dbReference type="ARBA" id="ARBA00025569"/>
    </source>
</evidence>
<keyword evidence="6" id="KW-0732">Signal</keyword>
<evidence type="ECO:0000256" key="18">
    <source>
        <dbReference type="ARBA" id="ARBA00032705"/>
    </source>
</evidence>
<feature type="domain" description="VPS10" evidence="21">
    <location>
        <begin position="862"/>
        <end position="1498"/>
    </location>
</feature>
<comment type="function">
    <text evidence="14">Functions as a sorting receptor in the Golgi compartment required for the intracellular sorting and delivery of soluble vacuolar proteins, like carboxypeptidase Y (CPY) and proteinase A. Executes multiple rounds of sorting by cycling between the late Golgi and a prevacuolar endosome-like compartment.</text>
</comment>
<dbReference type="FunFam" id="3.30.60.270:FF:000005">
    <property type="entry name" value="Sortilin"/>
    <property type="match status" value="2"/>
</dbReference>
<keyword evidence="7" id="KW-0677">Repeat</keyword>
<evidence type="ECO:0000256" key="3">
    <source>
        <dbReference type="ARBA" id="ARBA00015369"/>
    </source>
</evidence>
<feature type="domain" description="VPS10" evidence="21">
    <location>
        <begin position="207"/>
        <end position="827"/>
    </location>
</feature>
<protein>
    <recommendedName>
        <fullName evidence="3">Vacuolar protein sorting/targeting protein 10</fullName>
    </recommendedName>
    <alternativeName>
        <fullName evidence="16">Carboxypeptidase Y receptor</fullName>
    </alternativeName>
    <alternativeName>
        <fullName evidence="15 17">Sortilin VPS10</fullName>
    </alternativeName>
    <alternativeName>
        <fullName evidence="18 19">Vacuolar carboxypeptidase Sorting receptor VPS10</fullName>
    </alternativeName>
</protein>
<keyword evidence="5 20" id="KW-0812">Transmembrane</keyword>
<keyword evidence="13" id="KW-0325">Glycoprotein</keyword>
<evidence type="ECO:0000256" key="8">
    <source>
        <dbReference type="ARBA" id="ARBA00022927"/>
    </source>
</evidence>
<evidence type="ECO:0000256" key="5">
    <source>
        <dbReference type="ARBA" id="ARBA00022692"/>
    </source>
</evidence>
<dbReference type="PANTHER" id="PTHR12106:SF27">
    <property type="entry name" value="SORTILIN-RELATED RECEPTOR"/>
    <property type="match status" value="1"/>
</dbReference>
<dbReference type="Gene3D" id="2.10.70.80">
    <property type="match status" value="2"/>
</dbReference>
<dbReference type="Pfam" id="PF15901">
    <property type="entry name" value="Sortilin_C"/>
    <property type="match status" value="2"/>
</dbReference>
<keyword evidence="10" id="KW-0333">Golgi apparatus</keyword>
<sequence length="1641" mass="183567">MTASRRPQLLSNDSIACPAATKSIHLPPSPEPSSISITVAIIIIIIVVVVVVVVAVFMSSPFLRPRLKLESHHVTLSSLQPIMCPSCNCFGLGESSNCQLSIYLASSAGLATTTSTELPTVASSHDTDIIRDRKSLFAAPPLQFHTYVVQSIPQLIMIVRSLLLAGSLLLASVVPASLTLAKSDGPQITVKEFDKAPLNVHYFEDTDTIILSGDKAELYISTDAAASWDLLKGKSGLLFPNKYHTQSAVIYGPNRKHWVTFDAAKTWREFEVPDKLAFGGSFMPFTFHGKDAEKVIINAEECQFMTCRRVTYYTTDGFKTVKRLFEGDMGCFWAVGNPVFGEGEPHLPDKLDDRVFCIWPHATPLDLTRRLIYSDTYFSDRKAVAVEAAGRDIKGVNNMACVKKFLILAASSVGTSEAAIYVSKDAVHWDRADFYGGPKVRGGKFTVLESTNYSIQVNVASRRSRVPIGSLFTSDSTGTSFTMNLDGVNEDKDMITDFEQVSGIQGIFLVNIVQNAEEVKKGATREKKLVSRISFDDGRTFKPLKCGDKELHLHSITRPSNIGRTYSSPAPGLIMGVGNTGDKLGTYETGDTFVSNDAGVTWRKALDKAHKYEFGDQGSLLVAIFDEYKDKLFTDEISYSLNHGKDWKKAKLPHKITALQLTTTPDSTSLQFLLVAEDEKKKFYVMSIDFSDVHERKCEKKDFERWPARLDEKGEPDCLMGHKQFYRRRKADADCFVKEKFKEPLPETEPCQCTKEDFECAAGFLRNKDYECEPHRKMSPPEGKCKNHDDKFMGPSGYRLIPGDDCLKKGGVDLDKEVERTCKDATKAPVSGQISVETTPFKTKNLNYRYLERSDTSSGDDETVILRTDDGDLFVTRDHGKTWQRGKFKEPISLYIPHKYDNDVIYLLTEGKKAYWSIDRAHSFHSFEGKLPITRTLGTQPLYFHPDHPDWLIWIGGQDCKGKKCTDLAYYSKNRGDEWDLLLRGVGKCMFVGKEGELTADDLIFCSQHEHEDPSKSLRLISSDDMFTKKTSVHFDGKPIVGYAKMSEFIVVATKNGTELSSFTSVDGKTFAHAAFPPNYHIDAEYAYTVLDSSTHSIFLHVTDHPAKMHEFGSILKSNSNGTSYVLSLPNANRNDRDYVDFEKIQVVEGVALANIVINPDEVKAKGQDKKFRSLITHNDGSEWALLPPPKKDVEGKSFDCKVKDKGTEDCALHLHGFTERRENRDSMSSGSAVGLIIGVGNVGSSLTPRAESDTYMSRDAGITWHQIKKGRYQWEFGDQGSIVVIVAEEKPTKVLSYSLDEGETWTDFEFSDKEVTVEDISTVPSDTSRNFILWCRPGSSNEIVAYNVDFSGLKEREKQCVLKKESPEADDYYLWSPKHPMQKDNCLFGHVSMYHRKRPEAKCYNGPKLDRLSAEKKNCQCTRQDYECDYNYERQSDGSCALVKGLKPADPMQICKDDPEAIEYFEPTGYRKLPVSTCEGGHQLDHLVARPCPNKKKEFDEKHPGIGGIGLFFAIFFPVAIATGVGYWAFSKWDGKFGRIRLGESQPESIFSRDSPLISVPVTIVAGTVAVITALPLLFSSLWRSFRGYTRLPGSWGQRQRPYASRGAFAARRGEYVGVVDDEDELLGAEEFEGDEEEDV</sequence>
<dbReference type="Gene3D" id="3.30.60.270">
    <property type="match status" value="2"/>
</dbReference>
<keyword evidence="9 20" id="KW-1133">Transmembrane helix</keyword>
<dbReference type="GO" id="GO:0005794">
    <property type="term" value="C:Golgi apparatus"/>
    <property type="evidence" value="ECO:0007669"/>
    <property type="project" value="UniProtKB-SubCell"/>
</dbReference>
<feature type="transmembrane region" description="Helical" evidence="20">
    <location>
        <begin position="1558"/>
        <end position="1580"/>
    </location>
</feature>
<gene>
    <name evidence="22" type="ORF">A7C99_2940</name>
</gene>
<evidence type="ECO:0000256" key="9">
    <source>
        <dbReference type="ARBA" id="ARBA00022989"/>
    </source>
</evidence>
<dbReference type="Pfam" id="PF15902">
    <property type="entry name" value="Sortilin-Vps10"/>
    <property type="match status" value="2"/>
</dbReference>
<dbReference type="Proteomes" id="UP000243015">
    <property type="component" value="Unassembled WGS sequence"/>
</dbReference>
<keyword evidence="4" id="KW-0813">Transport</keyword>
<feature type="transmembrane region" description="Helical" evidence="20">
    <location>
        <begin position="35"/>
        <end position="58"/>
    </location>
</feature>
<dbReference type="EMBL" id="LHPM01000013">
    <property type="protein sequence ID" value="OAL65839.1"/>
    <property type="molecule type" value="Genomic_DNA"/>
</dbReference>
<evidence type="ECO:0000256" key="15">
    <source>
        <dbReference type="ARBA" id="ARBA00031250"/>
    </source>
</evidence>
<dbReference type="InterPro" id="IPR015943">
    <property type="entry name" value="WD40/YVTN_repeat-like_dom_sf"/>
</dbReference>
<evidence type="ECO:0000256" key="20">
    <source>
        <dbReference type="SAM" id="Phobius"/>
    </source>
</evidence>
<dbReference type="InterPro" id="IPR050310">
    <property type="entry name" value="VPS10-sortilin"/>
</dbReference>
<name>A0A178F0T4_TRIRU</name>
<dbReference type="GO" id="GO:0006895">
    <property type="term" value="P:Golgi to endosome transport"/>
    <property type="evidence" value="ECO:0007669"/>
    <property type="project" value="TreeGrafter"/>
</dbReference>
<dbReference type="InterPro" id="IPR031777">
    <property type="entry name" value="Sortilin_C"/>
</dbReference>
<dbReference type="InterPro" id="IPR031778">
    <property type="entry name" value="Sortilin_N"/>
</dbReference>
<evidence type="ECO:0000256" key="11">
    <source>
        <dbReference type="ARBA" id="ARBA00023136"/>
    </source>
</evidence>
<evidence type="ECO:0000259" key="21">
    <source>
        <dbReference type="SMART" id="SM00602"/>
    </source>
</evidence>
<accession>A0A178F0T4</accession>
<evidence type="ECO:0000313" key="22">
    <source>
        <dbReference type="EMBL" id="OAL65839.1"/>
    </source>
</evidence>
<dbReference type="InterPro" id="IPR006581">
    <property type="entry name" value="VPS10"/>
</dbReference>
<evidence type="ECO:0000256" key="10">
    <source>
        <dbReference type="ARBA" id="ARBA00023034"/>
    </source>
</evidence>
<evidence type="ECO:0000256" key="1">
    <source>
        <dbReference type="ARBA" id="ARBA00004166"/>
    </source>
</evidence>
<dbReference type="FunFam" id="2.10.70.80:FF:000001">
    <property type="entry name" value="Sortilin-related VPS10 domain-containing receptor 1"/>
    <property type="match status" value="1"/>
</dbReference>
<evidence type="ECO:0000256" key="6">
    <source>
        <dbReference type="ARBA" id="ARBA00022729"/>
    </source>
</evidence>
<evidence type="ECO:0000256" key="13">
    <source>
        <dbReference type="ARBA" id="ARBA00023180"/>
    </source>
</evidence>